<dbReference type="SMART" id="SM00028">
    <property type="entry name" value="TPR"/>
    <property type="match status" value="2"/>
</dbReference>
<evidence type="ECO:0000313" key="1">
    <source>
        <dbReference type="EMBL" id="RPA86846.1"/>
    </source>
</evidence>
<dbReference type="OrthoDB" id="2423701at2759"/>
<evidence type="ECO:0000313" key="2">
    <source>
        <dbReference type="Proteomes" id="UP000275078"/>
    </source>
</evidence>
<reference evidence="1 2" key="1">
    <citation type="journal article" date="2018" name="Nat. Ecol. Evol.">
        <title>Pezizomycetes genomes reveal the molecular basis of ectomycorrhizal truffle lifestyle.</title>
        <authorList>
            <person name="Murat C."/>
            <person name="Payen T."/>
            <person name="Noel B."/>
            <person name="Kuo A."/>
            <person name="Morin E."/>
            <person name="Chen J."/>
            <person name="Kohler A."/>
            <person name="Krizsan K."/>
            <person name="Balestrini R."/>
            <person name="Da Silva C."/>
            <person name="Montanini B."/>
            <person name="Hainaut M."/>
            <person name="Levati E."/>
            <person name="Barry K.W."/>
            <person name="Belfiori B."/>
            <person name="Cichocki N."/>
            <person name="Clum A."/>
            <person name="Dockter R.B."/>
            <person name="Fauchery L."/>
            <person name="Guy J."/>
            <person name="Iotti M."/>
            <person name="Le Tacon F."/>
            <person name="Lindquist E.A."/>
            <person name="Lipzen A."/>
            <person name="Malagnac F."/>
            <person name="Mello A."/>
            <person name="Molinier V."/>
            <person name="Miyauchi S."/>
            <person name="Poulain J."/>
            <person name="Riccioni C."/>
            <person name="Rubini A."/>
            <person name="Sitrit Y."/>
            <person name="Splivallo R."/>
            <person name="Traeger S."/>
            <person name="Wang M."/>
            <person name="Zifcakova L."/>
            <person name="Wipf D."/>
            <person name="Zambonelli A."/>
            <person name="Paolocci F."/>
            <person name="Nowrousian M."/>
            <person name="Ottonello S."/>
            <person name="Baldrian P."/>
            <person name="Spatafora J.W."/>
            <person name="Henrissat B."/>
            <person name="Nagy L.G."/>
            <person name="Aury J.M."/>
            <person name="Wincker P."/>
            <person name="Grigoriev I.V."/>
            <person name="Bonfante P."/>
            <person name="Martin F.M."/>
        </authorList>
    </citation>
    <scope>NUCLEOTIDE SEQUENCE [LARGE SCALE GENOMIC DNA]</scope>
    <source>
        <strain evidence="1 2">RN42</strain>
    </source>
</reference>
<proteinExistence type="predicted"/>
<protein>
    <submittedName>
        <fullName evidence="1">Uncharacterized protein</fullName>
    </submittedName>
</protein>
<name>A0A3N4IMC4_ASCIM</name>
<dbReference type="EMBL" id="ML119648">
    <property type="protein sequence ID" value="RPA86846.1"/>
    <property type="molecule type" value="Genomic_DNA"/>
</dbReference>
<dbReference type="SUPFAM" id="SSF48452">
    <property type="entry name" value="TPR-like"/>
    <property type="match status" value="1"/>
</dbReference>
<dbReference type="Proteomes" id="UP000275078">
    <property type="component" value="Unassembled WGS sequence"/>
</dbReference>
<dbReference type="STRING" id="1160509.A0A3N4IMC4"/>
<dbReference type="InterPro" id="IPR019734">
    <property type="entry name" value="TPR_rpt"/>
</dbReference>
<keyword evidence="2" id="KW-1185">Reference proteome</keyword>
<accession>A0A3N4IMC4</accession>
<dbReference type="InterPro" id="IPR011990">
    <property type="entry name" value="TPR-like_helical_dom_sf"/>
</dbReference>
<sequence length="909" mass="103936">MPTTTEQNAYAKIRALRKDGNELFAQGKLVDAAAKYVEAFTLDPTQSGPLHTLSKAQFELGNYSACLETIEKALELETKDDRKHNLAVRRVQCYVYMGNYEKAEDCLVGMKRDARVKRLAYALERGTGGMDVIDCNDGMHPLDIPRHRASLLPEGRDWFPRGHDDPKACIPKKDLMKRKTEAADLQITMFFGGVGDGRHALHQLHHIHAYDKEQRLAARRQEKFYLVCQDIQVHALAKLAIIFRILHEVSTATTSEEKELLLATAIFGYGSDIMPKYIRNRLNKIMVDLVADAQNVPSEDEEEPEEPGSFGIPWLRVNEKTKAEICEILSYWSNGAPGIRLQKAFNVQFAQSIPLPNTEFPGTPKPFRGMAAADELDQWRTSRVAYPTAGLLARYEPDLAQLMRKVKKKKASLRAKDLGEYARKHWVPNITILQDPEWYMWGHEPEVGATLDEIVSRIYEQLLERPKNWKQCSMLELIMPWFETVAEVLGPKSGVSITIELHSDEVSHLLDTVQLRTKLRFDSVYVGNLPDYIGGHLFTVLHCLPVLKQTGFVQSKILMNMGAFNEGLSRTFAEYLYLPDAKMADSLLGLKRLVTEDDQAGQLENMSSLMSKMGMPKFIGLGHPHTWQVRPPTTKYPPVEKPDFCRWLVDMFFKLAMPVPREYFGPNYSRKIEQPLTLYSFIRLCIYLVEDRRFPPHWVGEVIDQLLSTPDQLYTGAHPPRTAPIQMEEINNPPGERRLRPYDIRPFMPELRVLVAQYEDILPFPVLAPILIGETIQLRRFSAELEVYDMSIGPTAQLLALCFLAPTEENDRLWNHPRLAWERYSRVCAGEKKENECIIMSVFHWTLLRPLQTPTGTSSQRGIAEFVMEGPVIDRMLEGEWNMGLFRTDKWVLITELEPVAKCGESNFF</sequence>
<dbReference type="AlphaFoldDB" id="A0A3N4IMC4"/>
<dbReference type="Gene3D" id="1.25.40.10">
    <property type="entry name" value="Tetratricopeptide repeat domain"/>
    <property type="match status" value="1"/>
</dbReference>
<gene>
    <name evidence="1" type="ORF">BJ508DRAFT_120992</name>
</gene>
<organism evidence="1 2">
    <name type="scientific">Ascobolus immersus RN42</name>
    <dbReference type="NCBI Taxonomy" id="1160509"/>
    <lineage>
        <taxon>Eukaryota</taxon>
        <taxon>Fungi</taxon>
        <taxon>Dikarya</taxon>
        <taxon>Ascomycota</taxon>
        <taxon>Pezizomycotina</taxon>
        <taxon>Pezizomycetes</taxon>
        <taxon>Pezizales</taxon>
        <taxon>Ascobolaceae</taxon>
        <taxon>Ascobolus</taxon>
    </lineage>
</organism>